<organism evidence="1">
    <name type="scientific">hydrothermal vent metagenome</name>
    <dbReference type="NCBI Taxonomy" id="652676"/>
    <lineage>
        <taxon>unclassified sequences</taxon>
        <taxon>metagenomes</taxon>
        <taxon>ecological metagenomes</taxon>
    </lineage>
</organism>
<dbReference type="EMBL" id="UOFI01000040">
    <property type="protein sequence ID" value="VAW63291.1"/>
    <property type="molecule type" value="Genomic_DNA"/>
</dbReference>
<protein>
    <submittedName>
        <fullName evidence="1">Uncharacterized protein</fullName>
    </submittedName>
</protein>
<sequence>MKFFIRVWSENTIVLMTESGHVLSYFTTVKDALSACEEWYSCNAQERRHEVQVHYKKTVNVHTSVAIA</sequence>
<gene>
    <name evidence="1" type="ORF">MNBD_GAMMA09-520</name>
</gene>
<dbReference type="AlphaFoldDB" id="A0A3B0X6D4"/>
<proteinExistence type="predicted"/>
<reference evidence="1" key="1">
    <citation type="submission" date="2018-06" db="EMBL/GenBank/DDBJ databases">
        <authorList>
            <person name="Zhirakovskaya E."/>
        </authorList>
    </citation>
    <scope>NUCLEOTIDE SEQUENCE</scope>
</reference>
<name>A0A3B0X6D4_9ZZZZ</name>
<accession>A0A3B0X6D4</accession>
<evidence type="ECO:0000313" key="1">
    <source>
        <dbReference type="EMBL" id="VAW63291.1"/>
    </source>
</evidence>